<dbReference type="Proteomes" id="UP001500642">
    <property type="component" value="Unassembled WGS sequence"/>
</dbReference>
<dbReference type="Pfam" id="PF13439">
    <property type="entry name" value="Glyco_transf_4"/>
    <property type="match status" value="1"/>
</dbReference>
<evidence type="ECO:0000313" key="6">
    <source>
        <dbReference type="Proteomes" id="UP001500642"/>
    </source>
</evidence>
<gene>
    <name evidence="5" type="ORF">GCM10023167_12920</name>
</gene>
<dbReference type="RefSeq" id="WP_345030835.1">
    <property type="nucleotide sequence ID" value="NZ_BAABGL010000006.1"/>
</dbReference>
<evidence type="ECO:0000313" key="5">
    <source>
        <dbReference type="EMBL" id="GAA4388305.1"/>
    </source>
</evidence>
<protein>
    <recommendedName>
        <fullName evidence="1">D-inositol 3-phosphate glycosyltransferase</fullName>
    </recommendedName>
</protein>
<dbReference type="Gene3D" id="3.40.50.2000">
    <property type="entry name" value="Glycogen Phosphorylase B"/>
    <property type="match status" value="2"/>
</dbReference>
<reference evidence="6" key="1">
    <citation type="journal article" date="2019" name="Int. J. Syst. Evol. Microbiol.">
        <title>The Global Catalogue of Microorganisms (GCM) 10K type strain sequencing project: providing services to taxonomists for standard genome sequencing and annotation.</title>
        <authorList>
            <consortium name="The Broad Institute Genomics Platform"/>
            <consortium name="The Broad Institute Genome Sequencing Center for Infectious Disease"/>
            <person name="Wu L."/>
            <person name="Ma J."/>
        </authorList>
    </citation>
    <scope>NUCLEOTIDE SEQUENCE [LARGE SCALE GENOMIC DNA]</scope>
    <source>
        <strain evidence="6">JCM 17808</strain>
    </source>
</reference>
<feature type="domain" description="Glycosyltransferase subfamily 4-like N-terminal" evidence="4">
    <location>
        <begin position="20"/>
        <end position="197"/>
    </location>
</feature>
<dbReference type="EMBL" id="BAABGL010000006">
    <property type="protein sequence ID" value="GAA4388305.1"/>
    <property type="molecule type" value="Genomic_DNA"/>
</dbReference>
<accession>A0ABP8JBZ1</accession>
<evidence type="ECO:0000259" key="4">
    <source>
        <dbReference type="Pfam" id="PF13439"/>
    </source>
</evidence>
<sequence length="398" mass="43238">MAFPPPLTICIPAETYAPEVNGAAKFTERLAAGLAARGHEVHVICPSPTGVPSTDREDGVVVHRIRSHRWYFHPTWTICMPWETKPAVARLLDDIRPDVVHTQAHFVIGRYAFSEAHRRGIPVVATNHFMPDNVRPYLPVSGPVVDAATAAAWWDLRRTFQSAEHITVPTQLAADLLTENGFDRPIQAVSCGIDLSRFRRAQEGVGPGVGGSDAAPTVLFVGRLSKEKHIDDIVRALARTDPGLGLSAVIVGTGDQEPALRSLAAELGVADRVELRGKVDERALVRAYQEATFFCLPGTAELQSIATLEAMSSGNPVVLADAVALPHLCEDGVNGFLFPPRDVDALAERFTRLCRMPAAERAAMGEASQTTAARHDITRTLDAFEDIYRKVIDEPRAA</sequence>
<evidence type="ECO:0000256" key="3">
    <source>
        <dbReference type="ARBA" id="ARBA00022679"/>
    </source>
</evidence>
<keyword evidence="3" id="KW-0808">Transferase</keyword>
<name>A0ABP8JBZ1_9MICO</name>
<evidence type="ECO:0000256" key="2">
    <source>
        <dbReference type="ARBA" id="ARBA00022676"/>
    </source>
</evidence>
<dbReference type="Pfam" id="PF13692">
    <property type="entry name" value="Glyco_trans_1_4"/>
    <property type="match status" value="1"/>
</dbReference>
<keyword evidence="6" id="KW-1185">Reference proteome</keyword>
<keyword evidence="2" id="KW-0328">Glycosyltransferase</keyword>
<dbReference type="PANTHER" id="PTHR45947:SF3">
    <property type="entry name" value="SULFOQUINOVOSYL TRANSFERASE SQD2"/>
    <property type="match status" value="1"/>
</dbReference>
<dbReference type="InterPro" id="IPR028098">
    <property type="entry name" value="Glyco_trans_4-like_N"/>
</dbReference>
<comment type="caution">
    <text evidence="5">The sequence shown here is derived from an EMBL/GenBank/DDBJ whole genome shotgun (WGS) entry which is preliminary data.</text>
</comment>
<organism evidence="5 6">
    <name type="scientific">Brevibacterium pityocampae</name>
    <dbReference type="NCBI Taxonomy" id="506594"/>
    <lineage>
        <taxon>Bacteria</taxon>
        <taxon>Bacillati</taxon>
        <taxon>Actinomycetota</taxon>
        <taxon>Actinomycetes</taxon>
        <taxon>Micrococcales</taxon>
        <taxon>Brevibacteriaceae</taxon>
        <taxon>Brevibacterium</taxon>
    </lineage>
</organism>
<proteinExistence type="predicted"/>
<dbReference type="PANTHER" id="PTHR45947">
    <property type="entry name" value="SULFOQUINOVOSYL TRANSFERASE SQD2"/>
    <property type="match status" value="1"/>
</dbReference>
<dbReference type="InterPro" id="IPR050194">
    <property type="entry name" value="Glycosyltransferase_grp1"/>
</dbReference>
<evidence type="ECO:0000256" key="1">
    <source>
        <dbReference type="ARBA" id="ARBA00021292"/>
    </source>
</evidence>
<dbReference type="SUPFAM" id="SSF53756">
    <property type="entry name" value="UDP-Glycosyltransferase/glycogen phosphorylase"/>
    <property type="match status" value="1"/>
</dbReference>